<proteinExistence type="inferred from homology"/>
<evidence type="ECO:0000256" key="1">
    <source>
        <dbReference type="ARBA" id="ARBA00022694"/>
    </source>
</evidence>
<dbReference type="GO" id="GO:0005634">
    <property type="term" value="C:nucleus"/>
    <property type="evidence" value="ECO:0007669"/>
    <property type="project" value="TreeGrafter"/>
</dbReference>
<dbReference type="GO" id="GO:0052717">
    <property type="term" value="F:tRNA-specific adenosine-34 deaminase activity"/>
    <property type="evidence" value="ECO:0007669"/>
    <property type="project" value="TreeGrafter"/>
</dbReference>
<organism evidence="4 5">
    <name type="scientific">Maudiozyma humilis</name>
    <name type="common">Sour dough yeast</name>
    <name type="synonym">Kazachstania humilis</name>
    <dbReference type="NCBI Taxonomy" id="51915"/>
    <lineage>
        <taxon>Eukaryota</taxon>
        <taxon>Fungi</taxon>
        <taxon>Dikarya</taxon>
        <taxon>Ascomycota</taxon>
        <taxon>Saccharomycotina</taxon>
        <taxon>Saccharomycetes</taxon>
        <taxon>Saccharomycetales</taxon>
        <taxon>Saccharomycetaceae</taxon>
        <taxon>Maudiozyma</taxon>
    </lineage>
</organism>
<accession>A0AAV5S2S7</accession>
<dbReference type="GO" id="GO:0005737">
    <property type="term" value="C:cytoplasm"/>
    <property type="evidence" value="ECO:0007669"/>
    <property type="project" value="TreeGrafter"/>
</dbReference>
<dbReference type="AlphaFoldDB" id="A0AAV5S2S7"/>
<evidence type="ECO:0000256" key="2">
    <source>
        <dbReference type="ARBA" id="ARBA00038160"/>
    </source>
</evidence>
<sequence>MVKIKANPLNIDFKRCTVENKLQQIRNSKVATVPEIINVWTIDIEPKESKAVLDFIRLETQKTDPLSLIHIKRIRKSMDTNKRITLHVALCSTQLFHNKEDILSKLEKYSTKFQYTNLCCTNKIPMEAAPTKELMEKWSEEYWPLVWRGNPNNQILNDYTFDFPFIEEIIKKISKLSVEEQEKGNKMPVVSAFVDPLDATNVIYATDSRHMAGALPLDHSILNGINTVAEKLTLRKSENPSVEDDGYLCLNFDVYTTHEPCSMCAMALIHSRIKRCIFVKEMKNTGALRPDSGDGYCMHSNRLLNSKYEVFQWIGEDYGTSVVNDLECC</sequence>
<name>A0AAV5S2S7_MAUHU</name>
<keyword evidence="5" id="KW-1185">Reference proteome</keyword>
<dbReference type="PANTHER" id="PTHR11079:SF156">
    <property type="entry name" value="INACTIVE TRNA-SPECIFIC ADENOSINE DEAMINASE-LIKE PROTEIN 3-RELATED"/>
    <property type="match status" value="1"/>
</dbReference>
<dbReference type="SUPFAM" id="SSF53927">
    <property type="entry name" value="Cytidine deaminase-like"/>
    <property type="match status" value="1"/>
</dbReference>
<dbReference type="GO" id="GO:0008033">
    <property type="term" value="P:tRNA processing"/>
    <property type="evidence" value="ECO:0007669"/>
    <property type="project" value="UniProtKB-KW"/>
</dbReference>
<dbReference type="Proteomes" id="UP001377567">
    <property type="component" value="Unassembled WGS sequence"/>
</dbReference>
<dbReference type="PANTHER" id="PTHR11079">
    <property type="entry name" value="CYTOSINE DEAMINASE FAMILY MEMBER"/>
    <property type="match status" value="1"/>
</dbReference>
<evidence type="ECO:0000313" key="5">
    <source>
        <dbReference type="Proteomes" id="UP001377567"/>
    </source>
</evidence>
<feature type="domain" description="CMP/dCMP-type deaminase" evidence="3">
    <location>
        <begin position="168"/>
        <end position="291"/>
    </location>
</feature>
<dbReference type="EMBL" id="BTGD01000011">
    <property type="protein sequence ID" value="GMM57193.1"/>
    <property type="molecule type" value="Genomic_DNA"/>
</dbReference>
<evidence type="ECO:0000313" key="4">
    <source>
        <dbReference type="EMBL" id="GMM57193.1"/>
    </source>
</evidence>
<dbReference type="PROSITE" id="PS51747">
    <property type="entry name" value="CYT_DCMP_DEAMINASES_2"/>
    <property type="match status" value="1"/>
</dbReference>
<dbReference type="Pfam" id="PF00383">
    <property type="entry name" value="dCMP_cyt_deam_1"/>
    <property type="match status" value="1"/>
</dbReference>
<dbReference type="CDD" id="cd01285">
    <property type="entry name" value="nucleoside_deaminase"/>
    <property type="match status" value="1"/>
</dbReference>
<comment type="caution">
    <text evidence="4">The sequence shown here is derived from an EMBL/GenBank/DDBJ whole genome shotgun (WGS) entry which is preliminary data.</text>
</comment>
<evidence type="ECO:0000259" key="3">
    <source>
        <dbReference type="PROSITE" id="PS51747"/>
    </source>
</evidence>
<comment type="similarity">
    <text evidence="2">Belongs to the cytidine and deoxycytidylate deaminase family. ADAT3 subfamily.</text>
</comment>
<dbReference type="InterPro" id="IPR002125">
    <property type="entry name" value="CMP_dCMP_dom"/>
</dbReference>
<protein>
    <submittedName>
        <fullName evidence="4">Tad3 protein</fullName>
    </submittedName>
</protein>
<keyword evidence="1" id="KW-0819">tRNA processing</keyword>
<dbReference type="InterPro" id="IPR016193">
    <property type="entry name" value="Cytidine_deaminase-like"/>
</dbReference>
<reference evidence="4 5" key="1">
    <citation type="journal article" date="2023" name="Elife">
        <title>Identification of key yeast species and microbe-microbe interactions impacting larval growth of Drosophila in the wild.</title>
        <authorList>
            <person name="Mure A."/>
            <person name="Sugiura Y."/>
            <person name="Maeda R."/>
            <person name="Honda K."/>
            <person name="Sakurai N."/>
            <person name="Takahashi Y."/>
            <person name="Watada M."/>
            <person name="Katoh T."/>
            <person name="Gotoh A."/>
            <person name="Gotoh Y."/>
            <person name="Taniguchi I."/>
            <person name="Nakamura K."/>
            <person name="Hayashi T."/>
            <person name="Katayama T."/>
            <person name="Uemura T."/>
            <person name="Hattori Y."/>
        </authorList>
    </citation>
    <scope>NUCLEOTIDE SEQUENCE [LARGE SCALE GENOMIC DNA]</scope>
    <source>
        <strain evidence="4 5">KH-74</strain>
    </source>
</reference>
<gene>
    <name evidence="4" type="ORF">DAKH74_038090</name>
</gene>
<dbReference type="Gene3D" id="3.40.140.10">
    <property type="entry name" value="Cytidine Deaminase, domain 2"/>
    <property type="match status" value="1"/>
</dbReference>